<comment type="caution">
    <text evidence="1">The sequence shown here is derived from an EMBL/GenBank/DDBJ whole genome shotgun (WGS) entry which is preliminary data.</text>
</comment>
<protein>
    <submittedName>
        <fullName evidence="1">Uncharacterized protein</fullName>
    </submittedName>
</protein>
<evidence type="ECO:0000313" key="1">
    <source>
        <dbReference type="EMBL" id="HHF57837.1"/>
    </source>
</evidence>
<proteinExistence type="predicted"/>
<organism evidence="1">
    <name type="scientific">candidate division WOR-3 bacterium</name>
    <dbReference type="NCBI Taxonomy" id="2052148"/>
    <lineage>
        <taxon>Bacteria</taxon>
        <taxon>Bacteria division WOR-3</taxon>
    </lineage>
</organism>
<accession>A0A7C5I1H7</accession>
<reference evidence="1" key="1">
    <citation type="journal article" date="2020" name="mSystems">
        <title>Genome- and Community-Level Interaction Insights into Carbon Utilization and Element Cycling Functions of Hydrothermarchaeota in Hydrothermal Sediment.</title>
        <authorList>
            <person name="Zhou Z."/>
            <person name="Liu Y."/>
            <person name="Xu W."/>
            <person name="Pan J."/>
            <person name="Luo Z.H."/>
            <person name="Li M."/>
        </authorList>
    </citation>
    <scope>NUCLEOTIDE SEQUENCE [LARGE SCALE GENOMIC DNA]</scope>
    <source>
        <strain evidence="1">HyVt-94</strain>
    </source>
</reference>
<dbReference type="Proteomes" id="UP000886014">
    <property type="component" value="Unassembled WGS sequence"/>
</dbReference>
<name>A0A7C5I1H7_UNCW3</name>
<sequence>MRLKKLPKSLCLGLIIAVIAMSLVVLVQTKLPAQETHQETQETQKTIEVIGVIKVVGQGPLETGLVIKPSDGPGYAIVGERASELWELQGKKIRAIGIEGGPTLVCTRSLEIISYEILDY</sequence>
<gene>
    <name evidence="1" type="ORF">ENL41_00250</name>
</gene>
<dbReference type="AlphaFoldDB" id="A0A7C5I1H7"/>
<dbReference type="EMBL" id="DRTV01000021">
    <property type="protein sequence ID" value="HHF57837.1"/>
    <property type="molecule type" value="Genomic_DNA"/>
</dbReference>